<evidence type="ECO:0000313" key="5">
    <source>
        <dbReference type="EMBL" id="KAF7573911.1"/>
    </source>
</evidence>
<feature type="domain" description="GED" evidence="3">
    <location>
        <begin position="608"/>
        <end position="695"/>
    </location>
</feature>
<dbReference type="GO" id="GO:0008017">
    <property type="term" value="F:microtubule binding"/>
    <property type="evidence" value="ECO:0007669"/>
    <property type="project" value="TreeGrafter"/>
</dbReference>
<dbReference type="InterPro" id="IPR045063">
    <property type="entry name" value="Dynamin_N"/>
</dbReference>
<dbReference type="GO" id="GO:0005739">
    <property type="term" value="C:mitochondrion"/>
    <property type="evidence" value="ECO:0007669"/>
    <property type="project" value="TreeGrafter"/>
</dbReference>
<dbReference type="GO" id="GO:0048312">
    <property type="term" value="P:intracellular distribution of mitochondria"/>
    <property type="evidence" value="ECO:0007669"/>
    <property type="project" value="TreeGrafter"/>
</dbReference>
<dbReference type="Pfam" id="PF00350">
    <property type="entry name" value="Dynamin_N"/>
    <property type="match status" value="1"/>
</dbReference>
<comment type="caution">
    <text evidence="5">The sequence shown here is derived from an EMBL/GenBank/DDBJ whole genome shotgun (WGS) entry which is preliminary data.</text>
</comment>
<dbReference type="GO" id="GO:0016559">
    <property type="term" value="P:peroxisome fission"/>
    <property type="evidence" value="ECO:0007669"/>
    <property type="project" value="TreeGrafter"/>
</dbReference>
<dbReference type="SMART" id="SM00053">
    <property type="entry name" value="DYNc"/>
    <property type="match status" value="1"/>
</dbReference>
<dbReference type="SUPFAM" id="SSF52540">
    <property type="entry name" value="P-loop containing nucleoside triphosphate hydrolases"/>
    <property type="match status" value="1"/>
</dbReference>
<evidence type="ECO:0000256" key="2">
    <source>
        <dbReference type="ARBA" id="ARBA00023134"/>
    </source>
</evidence>
<accession>A0A834S0X0</accession>
<keyword evidence="2" id="KW-0342">GTP-binding</keyword>
<dbReference type="Proteomes" id="UP000245464">
    <property type="component" value="Chromosome 2"/>
</dbReference>
<dbReference type="GO" id="GO:0000266">
    <property type="term" value="P:mitochondrial fission"/>
    <property type="evidence" value="ECO:0007669"/>
    <property type="project" value="TreeGrafter"/>
</dbReference>
<dbReference type="GO" id="GO:0016020">
    <property type="term" value="C:membrane"/>
    <property type="evidence" value="ECO:0007669"/>
    <property type="project" value="TreeGrafter"/>
</dbReference>
<organism evidence="5 6">
    <name type="scientific">Pyrenophora tritici-repentis</name>
    <dbReference type="NCBI Taxonomy" id="45151"/>
    <lineage>
        <taxon>Eukaryota</taxon>
        <taxon>Fungi</taxon>
        <taxon>Dikarya</taxon>
        <taxon>Ascomycota</taxon>
        <taxon>Pezizomycotina</taxon>
        <taxon>Dothideomycetes</taxon>
        <taxon>Pleosporomycetidae</taxon>
        <taxon>Pleosporales</taxon>
        <taxon>Pleosporineae</taxon>
        <taxon>Pleosporaceae</taxon>
        <taxon>Pyrenophora</taxon>
    </lineage>
</organism>
<evidence type="ECO:0000259" key="3">
    <source>
        <dbReference type="PROSITE" id="PS51388"/>
    </source>
</evidence>
<dbReference type="Gene3D" id="3.40.50.300">
    <property type="entry name" value="P-loop containing nucleotide triphosphate hydrolases"/>
    <property type="match status" value="1"/>
</dbReference>
<dbReference type="GO" id="GO:0005525">
    <property type="term" value="F:GTP binding"/>
    <property type="evidence" value="ECO:0007669"/>
    <property type="project" value="InterPro"/>
</dbReference>
<name>A0A834S0X0_9PLEO</name>
<dbReference type="PROSITE" id="PS51388">
    <property type="entry name" value="GED"/>
    <property type="match status" value="1"/>
</dbReference>
<dbReference type="InterPro" id="IPR001401">
    <property type="entry name" value="Dynamin_GTPase"/>
</dbReference>
<dbReference type="InterPro" id="IPR030381">
    <property type="entry name" value="G_DYNAMIN_dom"/>
</dbReference>
<dbReference type="InterPro" id="IPR022812">
    <property type="entry name" value="Dynamin"/>
</dbReference>
<evidence type="ECO:0000256" key="1">
    <source>
        <dbReference type="ARBA" id="ARBA00022741"/>
    </source>
</evidence>
<dbReference type="PRINTS" id="PR00195">
    <property type="entry name" value="DYNAMIN"/>
</dbReference>
<dbReference type="AlphaFoldDB" id="A0A834S0X0"/>
<evidence type="ECO:0000259" key="4">
    <source>
        <dbReference type="PROSITE" id="PS51718"/>
    </source>
</evidence>
<dbReference type="GeneID" id="6350055"/>
<dbReference type="Pfam" id="PF01031">
    <property type="entry name" value="Dynamin_M"/>
    <property type="match status" value="1"/>
</dbReference>
<dbReference type="InterPro" id="IPR000375">
    <property type="entry name" value="Dynamin_stalk"/>
</dbReference>
<dbReference type="EMBL" id="NQIK02000002">
    <property type="protein sequence ID" value="KAF7573911.1"/>
    <property type="molecule type" value="Genomic_DNA"/>
</dbReference>
<dbReference type="CDD" id="cd08771">
    <property type="entry name" value="DLP_1"/>
    <property type="match status" value="1"/>
</dbReference>
<feature type="domain" description="Dynamin-type G" evidence="4">
    <location>
        <begin position="33"/>
        <end position="310"/>
    </location>
</feature>
<dbReference type="RefSeq" id="XP_065963772.1">
    <property type="nucleotide sequence ID" value="XM_066105145.1"/>
</dbReference>
<evidence type="ECO:0000313" key="6">
    <source>
        <dbReference type="Proteomes" id="UP000245464"/>
    </source>
</evidence>
<dbReference type="PANTHER" id="PTHR11566">
    <property type="entry name" value="DYNAMIN"/>
    <property type="match status" value="1"/>
</dbReference>
<dbReference type="GO" id="GO:0006897">
    <property type="term" value="P:endocytosis"/>
    <property type="evidence" value="ECO:0007669"/>
    <property type="project" value="TreeGrafter"/>
</dbReference>
<dbReference type="InterPro" id="IPR027417">
    <property type="entry name" value="P-loop_NTPase"/>
</dbReference>
<reference evidence="5" key="1">
    <citation type="journal article" date="2018" name="BMC Genomics">
        <title>Comparative genomics of the wheat fungal pathogen Pyrenophora tritici-repentis reveals chromosomal variations and genome plasticity.</title>
        <authorList>
            <person name="Moolhuijzen P."/>
            <person name="See P.T."/>
            <person name="Hane J.K."/>
            <person name="Shi G."/>
            <person name="Liu Z."/>
            <person name="Oliver R.P."/>
            <person name="Moffat C.S."/>
        </authorList>
    </citation>
    <scope>NUCLEOTIDE SEQUENCE [LARGE SCALE GENOMIC DNA]</scope>
    <source>
        <strain evidence="5">M4</strain>
    </source>
</reference>
<sequence>MSQGSGDQHSPLLTSPDRLQKIDQLRERNIGTYLPLPQLVAVGDQSSGKSSLLESLTGIPFPRGQELCTRIFPGPHASQDHKRELELYRKQVQTTAQLRTEFPDILTQVDALMSIKTIANTAGENTFSEDVLKIEKCGPNEDYLTIIDVPGIFHNIDEGVTTKKDKKLVEDMVKRYIKDSRTIILAVLPSNVDVATQEILTLAEEADPAGDRTLGILTKADLLTERTARLAVVNLVEGNRKPLKLGYHVVANRGGDDHGEEVEALAALRERETVFLEHPWDNLPEDRLGISSLRERLEDLLGEITDRAFPELRGETRKKLETAEKKLKDLGAPRKTEREQQQYLVGIASDFQTLVRAALNADYSAHSAFNRNELRLITAIVNTTEQFNTDFVNIARTYLFESETQFAAMVPLDAFDVPDSKAFPDLERIIVSDWNIDLPKKGIMKWIKTIHQSSRGLDLGSLGHGVLPSVFREQSAKWEMIAKQYLSKIILFVHRFILAALEVVCADTQVLQLVSSAIIVELCAKYKDGMNQTTFLVNVERQLKPYTLNHYFNHNQQRSHGARIKETLRPKARQETHNTGWGERNMLVINLSDVADAVTNKSNAAHATETIHDTLEAYYKVAYKRFVDNVFSQAVDYKLLSGPESPLRLFSEQWVLSLDAKKLSLVAGESRLTKERRERLKNVIQDLEVAMEILR</sequence>
<dbReference type="InterPro" id="IPR020850">
    <property type="entry name" value="GED_dom"/>
</dbReference>
<dbReference type="KEGG" id="ptrr:6350055"/>
<protein>
    <submittedName>
        <fullName evidence="5">Uncharacterized protein</fullName>
    </submittedName>
</protein>
<keyword evidence="1" id="KW-0547">Nucleotide-binding</keyword>
<gene>
    <name evidence="5" type="ORF">PtrM4_055340</name>
</gene>
<dbReference type="PROSITE" id="PS51718">
    <property type="entry name" value="G_DYNAMIN_2"/>
    <property type="match status" value="1"/>
</dbReference>
<dbReference type="GO" id="GO:0003924">
    <property type="term" value="F:GTPase activity"/>
    <property type="evidence" value="ECO:0007669"/>
    <property type="project" value="InterPro"/>
</dbReference>
<proteinExistence type="predicted"/>
<dbReference type="GO" id="GO:0005874">
    <property type="term" value="C:microtubule"/>
    <property type="evidence" value="ECO:0007669"/>
    <property type="project" value="TreeGrafter"/>
</dbReference>
<dbReference type="PANTHER" id="PTHR11566:SF215">
    <property type="entry name" value="DYNAMIN GTPASE"/>
    <property type="match status" value="1"/>
</dbReference>